<protein>
    <submittedName>
        <fullName evidence="2">Uncharacterized protein</fullName>
    </submittedName>
</protein>
<name>A0A1B6DGE9_9HEMI</name>
<accession>A0A1B6DGE9</accession>
<evidence type="ECO:0000313" key="2">
    <source>
        <dbReference type="EMBL" id="JAS24767.1"/>
    </source>
</evidence>
<feature type="region of interest" description="Disordered" evidence="1">
    <location>
        <begin position="16"/>
        <end position="77"/>
    </location>
</feature>
<feature type="compositionally biased region" description="Polar residues" evidence="1">
    <location>
        <begin position="49"/>
        <end position="76"/>
    </location>
</feature>
<reference evidence="2" key="1">
    <citation type="submission" date="2015-12" db="EMBL/GenBank/DDBJ databases">
        <title>De novo transcriptome assembly of four potential Pierce s Disease insect vectors from Arizona vineyards.</title>
        <authorList>
            <person name="Tassone E.E."/>
        </authorList>
    </citation>
    <scope>NUCLEOTIDE SEQUENCE</scope>
</reference>
<dbReference type="EMBL" id="GEDC01012531">
    <property type="protein sequence ID" value="JAS24767.1"/>
    <property type="molecule type" value="Transcribed_RNA"/>
</dbReference>
<feature type="non-terminal residue" evidence="2">
    <location>
        <position position="101"/>
    </location>
</feature>
<proteinExistence type="predicted"/>
<evidence type="ECO:0000256" key="1">
    <source>
        <dbReference type="SAM" id="MobiDB-lite"/>
    </source>
</evidence>
<sequence>KFEKTDIFDFDKISISHDSTESSNPTNEVMRQDSLGGKIDNRQLHDVVSTPNWTSITSPNSTQSFDKSTSKLSVDSPSWALEMSPNLSLDKSPHRTHSSVE</sequence>
<dbReference type="AlphaFoldDB" id="A0A1B6DGE9"/>
<gene>
    <name evidence="2" type="ORF">g.16771</name>
</gene>
<feature type="region of interest" description="Disordered" evidence="1">
    <location>
        <begin position="82"/>
        <end position="101"/>
    </location>
</feature>
<organism evidence="2">
    <name type="scientific">Clastoptera arizonana</name>
    <name type="common">Arizona spittle bug</name>
    <dbReference type="NCBI Taxonomy" id="38151"/>
    <lineage>
        <taxon>Eukaryota</taxon>
        <taxon>Metazoa</taxon>
        <taxon>Ecdysozoa</taxon>
        <taxon>Arthropoda</taxon>
        <taxon>Hexapoda</taxon>
        <taxon>Insecta</taxon>
        <taxon>Pterygota</taxon>
        <taxon>Neoptera</taxon>
        <taxon>Paraneoptera</taxon>
        <taxon>Hemiptera</taxon>
        <taxon>Auchenorrhyncha</taxon>
        <taxon>Cercopoidea</taxon>
        <taxon>Clastopteridae</taxon>
        <taxon>Clastoptera</taxon>
    </lineage>
</organism>
<feature type="non-terminal residue" evidence="2">
    <location>
        <position position="1"/>
    </location>
</feature>